<dbReference type="GO" id="GO:0005524">
    <property type="term" value="F:ATP binding"/>
    <property type="evidence" value="ECO:0007669"/>
    <property type="project" value="UniProtKB-UniRule"/>
</dbReference>
<dbReference type="InterPro" id="IPR042115">
    <property type="entry name" value="PriA_3primeBD_sf"/>
</dbReference>
<dbReference type="GO" id="GO:1990077">
    <property type="term" value="C:primosome complex"/>
    <property type="evidence" value="ECO:0007669"/>
    <property type="project" value="UniProtKB-UniRule"/>
</dbReference>
<dbReference type="GO" id="GO:0043138">
    <property type="term" value="F:3'-5' DNA helicase activity"/>
    <property type="evidence" value="ECO:0007669"/>
    <property type="project" value="UniProtKB-EC"/>
</dbReference>
<dbReference type="Pfam" id="PF18319">
    <property type="entry name" value="Zn_ribbon_PriA"/>
    <property type="match status" value="1"/>
</dbReference>
<protein>
    <recommendedName>
        <fullName evidence="12">Replication restart protein PriA</fullName>
    </recommendedName>
    <alternativeName>
        <fullName evidence="12">ATP-dependent DNA helicase PriA</fullName>
        <ecNumber evidence="12">5.6.2.4</ecNumber>
    </alternativeName>
    <alternativeName>
        <fullName evidence="12">DNA 3'-5' helicase PriA</fullName>
    </alternativeName>
</protein>
<dbReference type="CDD" id="cd17929">
    <property type="entry name" value="DEXHc_priA"/>
    <property type="match status" value="1"/>
</dbReference>
<keyword evidence="9 12" id="KW-0238">DNA-binding</keyword>
<dbReference type="SMART" id="SM00487">
    <property type="entry name" value="DEXDc"/>
    <property type="match status" value="1"/>
</dbReference>
<evidence type="ECO:0000256" key="5">
    <source>
        <dbReference type="ARBA" id="ARBA00022801"/>
    </source>
</evidence>
<dbReference type="Pfam" id="PF00271">
    <property type="entry name" value="Helicase_C"/>
    <property type="match status" value="1"/>
</dbReference>
<evidence type="ECO:0000256" key="7">
    <source>
        <dbReference type="ARBA" id="ARBA00022833"/>
    </source>
</evidence>
<feature type="binding site" evidence="12">
    <location>
        <position position="472"/>
    </location>
    <ligand>
        <name>Zn(2+)</name>
        <dbReference type="ChEBI" id="CHEBI:29105"/>
        <label>2</label>
    </ligand>
</feature>
<dbReference type="GO" id="GO:0008270">
    <property type="term" value="F:zinc ion binding"/>
    <property type="evidence" value="ECO:0007669"/>
    <property type="project" value="UniProtKB-UniRule"/>
</dbReference>
<dbReference type="PANTHER" id="PTHR30580:SF0">
    <property type="entry name" value="PRIMOSOMAL PROTEIN N"/>
    <property type="match status" value="1"/>
</dbReference>
<evidence type="ECO:0000256" key="4">
    <source>
        <dbReference type="ARBA" id="ARBA00022741"/>
    </source>
</evidence>
<dbReference type="InterPro" id="IPR005259">
    <property type="entry name" value="PriA"/>
</dbReference>
<keyword evidence="7 12" id="KW-0862">Zinc</keyword>
<dbReference type="Gene3D" id="3.40.1440.60">
    <property type="entry name" value="PriA, 3(prime) DNA-binding domain"/>
    <property type="match status" value="1"/>
</dbReference>
<evidence type="ECO:0000256" key="10">
    <source>
        <dbReference type="ARBA" id="ARBA00023235"/>
    </source>
</evidence>
<dbReference type="GO" id="GO:0003677">
    <property type="term" value="F:DNA binding"/>
    <property type="evidence" value="ECO:0007669"/>
    <property type="project" value="UniProtKB-UniRule"/>
</dbReference>
<dbReference type="GO" id="GO:0016787">
    <property type="term" value="F:hydrolase activity"/>
    <property type="evidence" value="ECO:0007669"/>
    <property type="project" value="UniProtKB-KW"/>
</dbReference>
<keyword evidence="3 12" id="KW-0479">Metal-binding</keyword>
<dbReference type="Pfam" id="PF18074">
    <property type="entry name" value="PriA_C"/>
    <property type="match status" value="1"/>
</dbReference>
<dbReference type="InterPro" id="IPR040498">
    <property type="entry name" value="PriA_CRR"/>
</dbReference>
<dbReference type="Pfam" id="PF17764">
    <property type="entry name" value="PriA_3primeBD"/>
    <property type="match status" value="1"/>
</dbReference>
<feature type="binding site" evidence="12">
    <location>
        <position position="482"/>
    </location>
    <ligand>
        <name>Zn(2+)</name>
        <dbReference type="ChEBI" id="CHEBI:29105"/>
        <label>1</label>
    </ligand>
</feature>
<comment type="subunit">
    <text evidence="12">Component of the replication restart primosome.</text>
</comment>
<dbReference type="FunFam" id="3.40.50.300:FF:000489">
    <property type="entry name" value="Primosome assembly protein PriA"/>
    <property type="match status" value="1"/>
</dbReference>
<evidence type="ECO:0000256" key="8">
    <source>
        <dbReference type="ARBA" id="ARBA00022840"/>
    </source>
</evidence>
<dbReference type="PROSITE" id="PS51192">
    <property type="entry name" value="HELICASE_ATP_BIND_1"/>
    <property type="match status" value="1"/>
</dbReference>
<accession>A0A6S6S529</accession>
<dbReference type="SMART" id="SM00490">
    <property type="entry name" value="HELICc"/>
    <property type="match status" value="1"/>
</dbReference>
<dbReference type="GO" id="GO:0006310">
    <property type="term" value="P:DNA recombination"/>
    <property type="evidence" value="ECO:0007669"/>
    <property type="project" value="InterPro"/>
</dbReference>
<dbReference type="InterPro" id="IPR014001">
    <property type="entry name" value="Helicase_ATP-bd"/>
</dbReference>
<dbReference type="InterPro" id="IPR041236">
    <property type="entry name" value="PriA_C"/>
</dbReference>
<reference evidence="15" key="1">
    <citation type="submission" date="2020-01" db="EMBL/GenBank/DDBJ databases">
        <authorList>
            <person name="Meier V. D."/>
            <person name="Meier V D."/>
        </authorList>
    </citation>
    <scope>NUCLEOTIDE SEQUENCE</scope>
    <source>
        <strain evidence="15">HLG_WM_MAG_08</strain>
    </source>
</reference>
<feature type="domain" description="Helicase C-terminal" evidence="14">
    <location>
        <begin position="477"/>
        <end position="645"/>
    </location>
</feature>
<proteinExistence type="inferred from homology"/>
<organism evidence="15">
    <name type="scientific">uncultured Thiotrichaceae bacterium</name>
    <dbReference type="NCBI Taxonomy" id="298394"/>
    <lineage>
        <taxon>Bacteria</taxon>
        <taxon>Pseudomonadati</taxon>
        <taxon>Pseudomonadota</taxon>
        <taxon>Gammaproteobacteria</taxon>
        <taxon>Thiotrichales</taxon>
        <taxon>Thiotrichaceae</taxon>
        <taxon>environmental samples</taxon>
    </lineage>
</organism>
<dbReference type="PANTHER" id="PTHR30580">
    <property type="entry name" value="PRIMOSOMAL PROTEIN N"/>
    <property type="match status" value="1"/>
</dbReference>
<feature type="binding site" evidence="12">
    <location>
        <position position="485"/>
    </location>
    <ligand>
        <name>Zn(2+)</name>
        <dbReference type="ChEBI" id="CHEBI:29105"/>
        <label>1</label>
    </ligand>
</feature>
<keyword evidence="1 12" id="KW-0639">Primosome</keyword>
<comment type="function">
    <text evidence="12">Initiates the restart of stalled replication forks, which reloads the replicative helicase on sites other than the origin of replication. Recognizes and binds to abandoned replication forks and remodels them to uncover a helicase loading site. Promotes assembly of the primosome at these replication forks.</text>
</comment>
<dbReference type="GO" id="GO:0006270">
    <property type="term" value="P:DNA replication initiation"/>
    <property type="evidence" value="ECO:0007669"/>
    <property type="project" value="TreeGrafter"/>
</dbReference>
<gene>
    <name evidence="12" type="primary">priA</name>
    <name evidence="15" type="ORF">HELGO_WM27685</name>
</gene>
<evidence type="ECO:0000259" key="14">
    <source>
        <dbReference type="PROSITE" id="PS51194"/>
    </source>
</evidence>
<dbReference type="InterPro" id="IPR001650">
    <property type="entry name" value="Helicase_C-like"/>
</dbReference>
<comment type="similarity">
    <text evidence="12">Belongs to the helicase family. PriA subfamily.</text>
</comment>
<evidence type="ECO:0000313" key="15">
    <source>
        <dbReference type="EMBL" id="CAA6800021.1"/>
    </source>
</evidence>
<evidence type="ECO:0000256" key="2">
    <source>
        <dbReference type="ARBA" id="ARBA00022705"/>
    </source>
</evidence>
<keyword evidence="5 12" id="KW-0378">Hydrolase</keyword>
<dbReference type="Pfam" id="PF00270">
    <property type="entry name" value="DEAD"/>
    <property type="match status" value="1"/>
</dbReference>
<keyword evidence="2 12" id="KW-0235">DNA replication</keyword>
<dbReference type="NCBIfam" id="TIGR00595">
    <property type="entry name" value="priA"/>
    <property type="match status" value="1"/>
</dbReference>
<sequence>MTYELLVAVPRPFRTLLTYSAKSLIAPGSRVLVPLGNTQTIGIVISSSQSTKSQQDEPALPLTYVIKHISRLIDHEPLLDKHLIDFLSWSSSYYHHPPGEVIFAALPTHLKGERQLPQPVYWTAIPHDAAEKKLQRAQRQQEMYHWLVVVDKPVTPADIHQQFGQGWQGYLKGLSDKGLAKTCDPAPLNKNDVAADTDLLRLTDEQTTCLQQCTDWSFEEKPQPILLHGVTGSGKTEIYLRLIKLIIQQEKQVLVLVPEIGLTPQLQQRFRQFFPHQNIVSMHSGLNDTERLDSWMQARNQQADIIIGTRSSVFIPCPRLGLIVIDEEHDLSFKQQEGFRYHGRDLAIKRAHMLTIPVIMGSATPAMESLHNADQGRYHYIRLNKRPGKARQPTMLVQDTRGYHLKSGLSEQTLQALRNTLERNEQAMVFINRRGFAPVLMCPACGWQAQCPDCSSNMTFHTRGSRLICHHCGTDRLADSHCPDCRGQQLTTQGQGTERIELMLQQHFRDTDVLRIDRDSTSRKGELQRHLDIVHTTERLILVGTQMLAKGHDFPNLTLVIILDIDQALMSAEYHALERFGQLLTQVAGRAGRSNKSGQVILQTTQPGHPVLLTLLQQGYHPFARQILEERQRWQYPPFGYQALIRASAKDMDAALDTLTSIRSIMQEQSPDITLMGPIPAPMEKRAGKYRAQLLIQAANRQTRYNSLKHLTLQEKNILNKRGVRWSIDIDPVELS</sequence>
<feature type="binding site" evidence="12">
    <location>
        <position position="454"/>
    </location>
    <ligand>
        <name>Zn(2+)</name>
        <dbReference type="ChEBI" id="CHEBI:29105"/>
        <label>2</label>
    </ligand>
</feature>
<dbReference type="EC" id="5.6.2.4" evidence="12"/>
<dbReference type="EMBL" id="CACVAV010000003">
    <property type="protein sequence ID" value="CAA6800021.1"/>
    <property type="molecule type" value="Genomic_DNA"/>
</dbReference>
<dbReference type="InterPro" id="IPR041222">
    <property type="entry name" value="PriA_3primeBD"/>
</dbReference>
<feature type="domain" description="Helicase ATP-binding" evidence="13">
    <location>
        <begin position="216"/>
        <end position="383"/>
    </location>
</feature>
<keyword evidence="10 12" id="KW-0413">Isomerase</keyword>
<dbReference type="AlphaFoldDB" id="A0A6S6S529"/>
<dbReference type="NCBIfam" id="NF004067">
    <property type="entry name" value="PRK05580.1-4"/>
    <property type="match status" value="1"/>
</dbReference>
<dbReference type="InterPro" id="IPR027417">
    <property type="entry name" value="P-loop_NTPase"/>
</dbReference>
<dbReference type="InterPro" id="IPR011545">
    <property type="entry name" value="DEAD/DEAH_box_helicase_dom"/>
</dbReference>
<dbReference type="Gene3D" id="3.40.50.300">
    <property type="entry name" value="P-loop containing nucleotide triphosphate hydrolases"/>
    <property type="match status" value="2"/>
</dbReference>
<keyword evidence="6 12" id="KW-0347">Helicase</keyword>
<evidence type="ECO:0000259" key="13">
    <source>
        <dbReference type="PROSITE" id="PS51192"/>
    </source>
</evidence>
<feature type="binding site" evidence="12">
    <location>
        <position position="445"/>
    </location>
    <ligand>
        <name>Zn(2+)</name>
        <dbReference type="ChEBI" id="CHEBI:29105"/>
        <label>1</label>
    </ligand>
</feature>
<evidence type="ECO:0000256" key="1">
    <source>
        <dbReference type="ARBA" id="ARBA00022515"/>
    </source>
</evidence>
<feature type="binding site" evidence="12">
    <location>
        <position position="442"/>
    </location>
    <ligand>
        <name>Zn(2+)</name>
        <dbReference type="ChEBI" id="CHEBI:29105"/>
        <label>1</label>
    </ligand>
</feature>
<evidence type="ECO:0000256" key="12">
    <source>
        <dbReference type="HAMAP-Rule" id="MF_00983"/>
    </source>
</evidence>
<evidence type="ECO:0000256" key="11">
    <source>
        <dbReference type="ARBA" id="ARBA00048988"/>
    </source>
</evidence>
<comment type="catalytic activity">
    <reaction evidence="12">
        <text>Couples ATP hydrolysis with the unwinding of duplex DNA by translocating in the 3'-5' direction.</text>
        <dbReference type="EC" id="5.6.2.4"/>
    </reaction>
</comment>
<keyword evidence="8 12" id="KW-0067">ATP-binding</keyword>
<dbReference type="GO" id="GO:0006269">
    <property type="term" value="P:DNA replication, synthesis of primer"/>
    <property type="evidence" value="ECO:0007669"/>
    <property type="project" value="UniProtKB-KW"/>
</dbReference>
<feature type="binding site" evidence="12">
    <location>
        <position position="451"/>
    </location>
    <ligand>
        <name>Zn(2+)</name>
        <dbReference type="ChEBI" id="CHEBI:29105"/>
        <label>2</label>
    </ligand>
</feature>
<feature type="binding site" evidence="12">
    <location>
        <position position="469"/>
    </location>
    <ligand>
        <name>Zn(2+)</name>
        <dbReference type="ChEBI" id="CHEBI:29105"/>
        <label>2</label>
    </ligand>
</feature>
<evidence type="ECO:0000256" key="9">
    <source>
        <dbReference type="ARBA" id="ARBA00023125"/>
    </source>
</evidence>
<dbReference type="HAMAP" id="MF_00983">
    <property type="entry name" value="PriA"/>
    <property type="match status" value="1"/>
</dbReference>
<keyword evidence="4 12" id="KW-0547">Nucleotide-binding</keyword>
<name>A0A6S6S529_9GAMM</name>
<evidence type="ECO:0000256" key="6">
    <source>
        <dbReference type="ARBA" id="ARBA00022806"/>
    </source>
</evidence>
<dbReference type="SUPFAM" id="SSF52540">
    <property type="entry name" value="P-loop containing nucleoside triphosphate hydrolases"/>
    <property type="match status" value="2"/>
</dbReference>
<comment type="catalytic activity">
    <reaction evidence="11 12">
        <text>ATP + H2O = ADP + phosphate + H(+)</text>
        <dbReference type="Rhea" id="RHEA:13065"/>
        <dbReference type="ChEBI" id="CHEBI:15377"/>
        <dbReference type="ChEBI" id="CHEBI:15378"/>
        <dbReference type="ChEBI" id="CHEBI:30616"/>
        <dbReference type="ChEBI" id="CHEBI:43474"/>
        <dbReference type="ChEBI" id="CHEBI:456216"/>
        <dbReference type="EC" id="5.6.2.4"/>
    </reaction>
</comment>
<dbReference type="GO" id="GO:0006302">
    <property type="term" value="P:double-strand break repair"/>
    <property type="evidence" value="ECO:0007669"/>
    <property type="project" value="InterPro"/>
</dbReference>
<comment type="cofactor">
    <cofactor evidence="12">
        <name>Zn(2+)</name>
        <dbReference type="ChEBI" id="CHEBI:29105"/>
    </cofactor>
    <text evidence="12">Binds 2 zinc ions per subunit.</text>
</comment>
<evidence type="ECO:0000256" key="3">
    <source>
        <dbReference type="ARBA" id="ARBA00022723"/>
    </source>
</evidence>
<dbReference type="PROSITE" id="PS51194">
    <property type="entry name" value="HELICASE_CTER"/>
    <property type="match status" value="1"/>
</dbReference>